<dbReference type="GO" id="GO:0005737">
    <property type="term" value="C:cytoplasm"/>
    <property type="evidence" value="ECO:0007669"/>
    <property type="project" value="UniProtKB-SubCell"/>
</dbReference>
<evidence type="ECO:0000313" key="16">
    <source>
        <dbReference type="EMBL" id="KPJ22565.1"/>
    </source>
</evidence>
<comment type="caution">
    <text evidence="16">The sequence shown here is derived from an EMBL/GenBank/DDBJ whole genome shotgun (WGS) entry which is preliminary data.</text>
</comment>
<proteinExistence type="inferred from homology"/>
<organism evidence="16 17">
    <name type="scientific">Streptococcus phocae</name>
    <dbReference type="NCBI Taxonomy" id="119224"/>
    <lineage>
        <taxon>Bacteria</taxon>
        <taxon>Bacillati</taxon>
        <taxon>Bacillota</taxon>
        <taxon>Bacilli</taxon>
        <taxon>Lactobacillales</taxon>
        <taxon>Streptococcaceae</taxon>
        <taxon>Streptococcus</taxon>
    </lineage>
</organism>
<comment type="catalytic activity">
    <reaction evidence="13">
        <text>cytidine(967) in 16S rRNA + S-adenosyl-L-methionine = 5-methylcytidine(967) in 16S rRNA + S-adenosyl-L-homocysteine + H(+)</text>
        <dbReference type="Rhea" id="RHEA:42748"/>
        <dbReference type="Rhea" id="RHEA-COMP:10219"/>
        <dbReference type="Rhea" id="RHEA-COMP:10220"/>
        <dbReference type="ChEBI" id="CHEBI:15378"/>
        <dbReference type="ChEBI" id="CHEBI:57856"/>
        <dbReference type="ChEBI" id="CHEBI:59789"/>
        <dbReference type="ChEBI" id="CHEBI:74483"/>
        <dbReference type="ChEBI" id="CHEBI:82748"/>
        <dbReference type="EC" id="2.1.1.176"/>
    </reaction>
</comment>
<dbReference type="GO" id="GO:0003723">
    <property type="term" value="F:RNA binding"/>
    <property type="evidence" value="ECO:0007669"/>
    <property type="project" value="UniProtKB-UniRule"/>
</dbReference>
<dbReference type="NCBIfam" id="NF011494">
    <property type="entry name" value="PRK14902.1"/>
    <property type="match status" value="1"/>
</dbReference>
<evidence type="ECO:0000256" key="2">
    <source>
        <dbReference type="ARBA" id="ARBA00004496"/>
    </source>
</evidence>
<dbReference type="Pfam" id="PF01189">
    <property type="entry name" value="Methyltr_RsmB-F"/>
    <property type="match status" value="1"/>
</dbReference>
<evidence type="ECO:0000256" key="14">
    <source>
        <dbReference type="PROSITE-ProRule" id="PRU01023"/>
    </source>
</evidence>
<dbReference type="RefSeq" id="WP_054278628.1">
    <property type="nucleotide sequence ID" value="NZ_LHQM01000012.1"/>
</dbReference>
<comment type="similarity">
    <text evidence="3 14">Belongs to the class I-like SAM-binding methyltransferase superfamily. RsmB/NOP family.</text>
</comment>
<dbReference type="PANTHER" id="PTHR22807:SF53">
    <property type="entry name" value="RIBOSOMAL RNA SMALL SUBUNIT METHYLTRANSFERASE B-RELATED"/>
    <property type="match status" value="1"/>
</dbReference>
<dbReference type="InterPro" id="IPR023267">
    <property type="entry name" value="RCMT"/>
</dbReference>
<feature type="binding site" evidence="14">
    <location>
        <position position="327"/>
    </location>
    <ligand>
        <name>S-adenosyl-L-methionine</name>
        <dbReference type="ChEBI" id="CHEBI:59789"/>
    </ligand>
</feature>
<dbReference type="CDD" id="cd02440">
    <property type="entry name" value="AdoMet_MTases"/>
    <property type="match status" value="1"/>
</dbReference>
<dbReference type="Gene3D" id="3.40.50.150">
    <property type="entry name" value="Vaccinia Virus protein VP39"/>
    <property type="match status" value="1"/>
</dbReference>
<dbReference type="InterPro" id="IPR018314">
    <property type="entry name" value="RsmB/NOL1/NOP2-like_CS"/>
</dbReference>
<evidence type="ECO:0000256" key="1">
    <source>
        <dbReference type="ARBA" id="ARBA00002724"/>
    </source>
</evidence>
<feature type="binding site" evidence="14">
    <location>
        <begin position="257"/>
        <end position="263"/>
    </location>
    <ligand>
        <name>S-adenosyl-L-methionine</name>
        <dbReference type="ChEBI" id="CHEBI:59789"/>
    </ligand>
</feature>
<evidence type="ECO:0000256" key="7">
    <source>
        <dbReference type="ARBA" id="ARBA00022603"/>
    </source>
</evidence>
<keyword evidence="5" id="KW-0963">Cytoplasm</keyword>
<dbReference type="InterPro" id="IPR004573">
    <property type="entry name" value="rRNA_ssu_MeTfrase_B"/>
</dbReference>
<evidence type="ECO:0000256" key="10">
    <source>
        <dbReference type="ARBA" id="ARBA00022884"/>
    </source>
</evidence>
<dbReference type="EC" id="2.1.1.176" evidence="4"/>
<gene>
    <name evidence="16" type="ORF">AKK44_04075</name>
</gene>
<feature type="active site" description="Nucleophile" evidence="14">
    <location>
        <position position="380"/>
    </location>
</feature>
<protein>
    <recommendedName>
        <fullName evidence="4">16S rRNA (cytosine(967)-C(5))-methyltransferase</fullName>
        <ecNumber evidence="4">2.1.1.176</ecNumber>
    </recommendedName>
    <alternativeName>
        <fullName evidence="11">16S rRNA m5C967 methyltransferase</fullName>
    </alternativeName>
    <alternativeName>
        <fullName evidence="12">rRNA (cytosine-C(5)-)-methyltransferase RsmB</fullName>
    </alternativeName>
</protein>
<keyword evidence="6" id="KW-0698">rRNA processing</keyword>
<evidence type="ECO:0000256" key="6">
    <source>
        <dbReference type="ARBA" id="ARBA00022552"/>
    </source>
</evidence>
<keyword evidence="10 14" id="KW-0694">RNA-binding</keyword>
<keyword evidence="8 14" id="KW-0808">Transferase</keyword>
<comment type="function">
    <text evidence="1">Specifically methylates the cytosine at position 967 (m5C967) of 16S rRNA.</text>
</comment>
<dbReference type="Gene3D" id="1.10.940.10">
    <property type="entry name" value="NusB-like"/>
    <property type="match status" value="1"/>
</dbReference>
<dbReference type="FunFam" id="3.40.50.150:FF:000022">
    <property type="entry name" value="Ribosomal RNA small subunit methyltransferase B"/>
    <property type="match status" value="1"/>
</dbReference>
<dbReference type="InterPro" id="IPR035926">
    <property type="entry name" value="NusB-like_sf"/>
</dbReference>
<dbReference type="NCBIfam" id="TIGR00563">
    <property type="entry name" value="rsmB"/>
    <property type="match status" value="1"/>
</dbReference>
<keyword evidence="9 14" id="KW-0949">S-adenosyl-L-methionine</keyword>
<comment type="subcellular location">
    <subcellularLocation>
        <location evidence="2">Cytoplasm</location>
    </subcellularLocation>
</comment>
<feature type="binding site" evidence="14">
    <location>
        <position position="308"/>
    </location>
    <ligand>
        <name>S-adenosyl-L-methionine</name>
        <dbReference type="ChEBI" id="CHEBI:59789"/>
    </ligand>
</feature>
<dbReference type="GO" id="GO:0008649">
    <property type="term" value="F:rRNA methyltransferase activity"/>
    <property type="evidence" value="ECO:0007669"/>
    <property type="project" value="InterPro"/>
</dbReference>
<evidence type="ECO:0000256" key="3">
    <source>
        <dbReference type="ARBA" id="ARBA00007494"/>
    </source>
</evidence>
<dbReference type="SUPFAM" id="SSF48013">
    <property type="entry name" value="NusB-like"/>
    <property type="match status" value="1"/>
</dbReference>
<reference evidence="16 17" key="1">
    <citation type="submission" date="2015-08" db="EMBL/GenBank/DDBJ databases">
        <title>Genome sequence of Streptococcus phocae subsp. phocae ATCC 51973T isolated from liver specimen obtained from seal.</title>
        <authorList>
            <person name="Avendano-Herrera R."/>
        </authorList>
    </citation>
    <scope>NUCLEOTIDE SEQUENCE [LARGE SCALE GENOMIC DNA]</scope>
    <source>
        <strain evidence="16 17">ATCC 51973</strain>
    </source>
</reference>
<dbReference type="EMBL" id="LHQM01000012">
    <property type="protein sequence ID" value="KPJ22565.1"/>
    <property type="molecule type" value="Genomic_DNA"/>
</dbReference>
<dbReference type="GO" id="GO:0006355">
    <property type="term" value="P:regulation of DNA-templated transcription"/>
    <property type="evidence" value="ECO:0007669"/>
    <property type="project" value="InterPro"/>
</dbReference>
<feature type="binding site" evidence="14">
    <location>
        <position position="280"/>
    </location>
    <ligand>
        <name>S-adenosyl-L-methionine</name>
        <dbReference type="ChEBI" id="CHEBI:59789"/>
    </ligand>
</feature>
<dbReference type="Pfam" id="PF01029">
    <property type="entry name" value="NusB"/>
    <property type="match status" value="1"/>
</dbReference>
<evidence type="ECO:0000256" key="13">
    <source>
        <dbReference type="ARBA" id="ARBA00047283"/>
    </source>
</evidence>
<dbReference type="PROSITE" id="PS01153">
    <property type="entry name" value="NOL1_NOP2_SUN"/>
    <property type="match status" value="1"/>
</dbReference>
<dbReference type="PANTHER" id="PTHR22807">
    <property type="entry name" value="NOP2 YEAST -RELATED NOL1/NOP2/FMU SUN DOMAIN-CONTAINING"/>
    <property type="match status" value="1"/>
</dbReference>
<sequence>MADNWKRLARGKALLVVEDIFDNGAYSNLALHQELSNNSLNDRDRALVTEIVYGTVSRKISLEWYLAHYIEDRDKLDKWVYYLLLMSLYQIIYLDKVPTHGIVNDAVNIAKSRGKKRGSEKFVNAILRQVTGKPLPDMTSIKRQNKYYSVNYSLPIWLVKKLIEQFGNDRAVAIMESLFVRNKASMRVINPEQLEAIKEATGADQSLLAPSGLTKSSGHFAASDYFINGDITIQDETSQLVAPTLAIQGDETILDACSAPGGKTVHMASYLTSGKVIALDLYEHKLALVNDAAKRLGLSERIETKLMDARQVHEQFPKDSFDKILVDAPCSGIGLIRRKPDIKYNKDSQDFAKLQEIQLEILSSVCQTLRKGGIITYSTCTIFDEENGQVIEKFLQSHPNFEQVKLDHTQADIVKDGCLIITPEQYQTDGFFIGQVRRVL</sequence>
<dbReference type="PATRIC" id="fig|119224.3.peg.346"/>
<evidence type="ECO:0000256" key="4">
    <source>
        <dbReference type="ARBA" id="ARBA00012140"/>
    </source>
</evidence>
<evidence type="ECO:0000256" key="11">
    <source>
        <dbReference type="ARBA" id="ARBA00030399"/>
    </source>
</evidence>
<feature type="domain" description="SAM-dependent MTase RsmB/NOP-type" evidence="15">
    <location>
        <begin position="161"/>
        <end position="439"/>
    </location>
</feature>
<evidence type="ECO:0000256" key="12">
    <source>
        <dbReference type="ARBA" id="ARBA00031088"/>
    </source>
</evidence>
<evidence type="ECO:0000256" key="9">
    <source>
        <dbReference type="ARBA" id="ARBA00022691"/>
    </source>
</evidence>
<dbReference type="AlphaFoldDB" id="A0A0P6SEE2"/>
<dbReference type="PRINTS" id="PR02008">
    <property type="entry name" value="RCMTFAMILY"/>
</dbReference>
<accession>A0A0P6SEE2</accession>
<keyword evidence="17" id="KW-1185">Reference proteome</keyword>
<keyword evidence="7 14" id="KW-0489">Methyltransferase</keyword>
<dbReference type="PROSITE" id="PS51686">
    <property type="entry name" value="SAM_MT_RSMB_NOP"/>
    <property type="match status" value="1"/>
</dbReference>
<dbReference type="InterPro" id="IPR001678">
    <property type="entry name" value="MeTrfase_RsmB-F_NOP2_dom"/>
</dbReference>
<evidence type="ECO:0000256" key="8">
    <source>
        <dbReference type="ARBA" id="ARBA00022679"/>
    </source>
</evidence>
<dbReference type="SUPFAM" id="SSF53335">
    <property type="entry name" value="S-adenosyl-L-methionine-dependent methyltransferases"/>
    <property type="match status" value="1"/>
</dbReference>
<dbReference type="STRING" id="119224.AKK44_04075"/>
<dbReference type="InterPro" id="IPR049560">
    <property type="entry name" value="MeTrfase_RsmB-F_NOP2_cat"/>
</dbReference>
<dbReference type="InterPro" id="IPR006027">
    <property type="entry name" value="NusB_RsmB_TIM44"/>
</dbReference>
<evidence type="ECO:0000256" key="5">
    <source>
        <dbReference type="ARBA" id="ARBA00022490"/>
    </source>
</evidence>
<dbReference type="FunFam" id="1.10.940.10:FF:000006">
    <property type="entry name" value="16S rRNA (Cytosine(967)-C(5))-methyltransferase RsmB"/>
    <property type="match status" value="1"/>
</dbReference>
<dbReference type="InterPro" id="IPR029063">
    <property type="entry name" value="SAM-dependent_MTases_sf"/>
</dbReference>
<evidence type="ECO:0000259" key="15">
    <source>
        <dbReference type="PROSITE" id="PS51686"/>
    </source>
</evidence>
<evidence type="ECO:0000313" key="17">
    <source>
        <dbReference type="Proteomes" id="UP000049578"/>
    </source>
</evidence>
<dbReference type="Proteomes" id="UP000049578">
    <property type="component" value="Unassembled WGS sequence"/>
</dbReference>
<name>A0A0P6SEE2_9STRE</name>